<gene>
    <name evidence="4" type="ORF">ISN44_As12g032270</name>
</gene>
<evidence type="ECO:0000259" key="2">
    <source>
        <dbReference type="PROSITE" id="PS50879"/>
    </source>
</evidence>
<dbReference type="GO" id="GO:0003676">
    <property type="term" value="F:nucleic acid binding"/>
    <property type="evidence" value="ECO:0007669"/>
    <property type="project" value="InterPro"/>
</dbReference>
<dbReference type="AlphaFoldDB" id="A0A8T1YPS5"/>
<dbReference type="PANTHER" id="PTHR48475">
    <property type="entry name" value="RIBONUCLEASE H"/>
    <property type="match status" value="1"/>
</dbReference>
<dbReference type="GO" id="GO:0004523">
    <property type="term" value="F:RNA-DNA hybrid ribonuclease activity"/>
    <property type="evidence" value="ECO:0007669"/>
    <property type="project" value="InterPro"/>
</dbReference>
<comment type="caution">
    <text evidence="4">The sequence shown here is derived from an EMBL/GenBank/DDBJ whole genome shotgun (WGS) entry which is preliminary data.</text>
</comment>
<evidence type="ECO:0000313" key="5">
    <source>
        <dbReference type="Proteomes" id="UP000694251"/>
    </source>
</evidence>
<dbReference type="Pfam" id="PF13456">
    <property type="entry name" value="RVT_3"/>
    <property type="match status" value="1"/>
</dbReference>
<feature type="domain" description="Integrase catalytic" evidence="3">
    <location>
        <begin position="423"/>
        <end position="518"/>
    </location>
</feature>
<feature type="compositionally biased region" description="Acidic residues" evidence="1">
    <location>
        <begin position="387"/>
        <end position="399"/>
    </location>
</feature>
<protein>
    <submittedName>
        <fullName evidence="4">Integrase catalytic core</fullName>
    </submittedName>
</protein>
<name>A0A8T1YPS5_ARASU</name>
<dbReference type="InterPro" id="IPR001584">
    <property type="entry name" value="Integrase_cat-core"/>
</dbReference>
<accession>A0A8T1YPS5</accession>
<evidence type="ECO:0000313" key="4">
    <source>
        <dbReference type="EMBL" id="KAG7548019.1"/>
    </source>
</evidence>
<dbReference type="Pfam" id="PF17919">
    <property type="entry name" value="RT_RNaseH_2"/>
    <property type="match status" value="1"/>
</dbReference>
<dbReference type="EMBL" id="JAEFBJ010000012">
    <property type="protein sequence ID" value="KAG7548019.1"/>
    <property type="molecule type" value="Genomic_DNA"/>
</dbReference>
<dbReference type="PROSITE" id="PS50994">
    <property type="entry name" value="INTEGRASE"/>
    <property type="match status" value="1"/>
</dbReference>
<evidence type="ECO:0000256" key="1">
    <source>
        <dbReference type="SAM" id="MobiDB-lite"/>
    </source>
</evidence>
<sequence>MPSPRNIKEVQRLTGRIAALNRFISKSTDKYLPVYQILKGNKNFWWDDQCEAAFGQLKTYLTTPPILSKPESDEKLYLYISVSNHSVSGVLVREDRGEQKPIFYISKSLTSPETRYTMMEKLALAVVISARKLRPYFQSHPIEVLTSHPLRSILHGPSQSGRLAKWAIELSEYDIEYKSRTSAKAQVLADFLTELPLEDGILVETDSTWKLHVDGSSSKQGSGIGIRLEIPTKEIIEQSFRLMFPASNNDAEYEALLAGLRLALAIGAEKIIAYCDSRLVVNQFAGDYEAKAPRMEAYLLAVKKLAGKFKEFELVRIPRGENTSADALAALASTSDPELRRVIPVEYDELTPPLELPKRKPRRKLKDQEVPIKEPSRTEQSLPGDAEVQETIEDPDIPSEPEPRKFILKDNTSANDWGADWRVPIKNFILNGELPSNKWQAHFCSAWGIKLSYSTPRYPQGNGQAEASNKTILSNLKKRLSARKGGWYDELQPVLWAYRTTPRRATGETPFSLVYGMEAVVPAELNVPGLRRSEAPLNKESNSKLLEDVLDTIDEKRDQSLIRLQNYQQLTSRYYNSKLKNRPLNVGDFVLRRAFDNTREKGAGKLGINWEGPYQITEKIRNGVYRLQDLDGNPVQRSWNIINLIKFYC</sequence>
<dbReference type="PROSITE" id="PS50879">
    <property type="entry name" value="RNASE_H_1"/>
    <property type="match status" value="1"/>
</dbReference>
<dbReference type="Proteomes" id="UP000694251">
    <property type="component" value="Chromosome 12"/>
</dbReference>
<proteinExistence type="predicted"/>
<dbReference type="OrthoDB" id="1742547at2759"/>
<dbReference type="PANTHER" id="PTHR48475:SF2">
    <property type="entry name" value="RIBONUCLEASE H"/>
    <property type="match status" value="1"/>
</dbReference>
<feature type="compositionally biased region" description="Basic and acidic residues" evidence="1">
    <location>
        <begin position="366"/>
        <end position="377"/>
    </location>
</feature>
<evidence type="ECO:0000259" key="3">
    <source>
        <dbReference type="PROSITE" id="PS50994"/>
    </source>
</evidence>
<organism evidence="4 5">
    <name type="scientific">Arabidopsis suecica</name>
    <name type="common">Swedish thale-cress</name>
    <name type="synonym">Cardaminopsis suecica</name>
    <dbReference type="NCBI Taxonomy" id="45249"/>
    <lineage>
        <taxon>Eukaryota</taxon>
        <taxon>Viridiplantae</taxon>
        <taxon>Streptophyta</taxon>
        <taxon>Embryophyta</taxon>
        <taxon>Tracheophyta</taxon>
        <taxon>Spermatophyta</taxon>
        <taxon>Magnoliopsida</taxon>
        <taxon>eudicotyledons</taxon>
        <taxon>Gunneridae</taxon>
        <taxon>Pentapetalae</taxon>
        <taxon>rosids</taxon>
        <taxon>malvids</taxon>
        <taxon>Brassicales</taxon>
        <taxon>Brassicaceae</taxon>
        <taxon>Camelineae</taxon>
        <taxon>Arabidopsis</taxon>
    </lineage>
</organism>
<dbReference type="InterPro" id="IPR041577">
    <property type="entry name" value="RT_RNaseH_2"/>
</dbReference>
<dbReference type="InterPro" id="IPR002156">
    <property type="entry name" value="RNaseH_domain"/>
</dbReference>
<feature type="region of interest" description="Disordered" evidence="1">
    <location>
        <begin position="353"/>
        <end position="404"/>
    </location>
</feature>
<keyword evidence="5" id="KW-1185">Reference proteome</keyword>
<dbReference type="CDD" id="cd09274">
    <property type="entry name" value="RNase_HI_RT_Ty3"/>
    <property type="match status" value="1"/>
</dbReference>
<feature type="domain" description="RNase H type-1" evidence="2">
    <location>
        <begin position="205"/>
        <end position="334"/>
    </location>
</feature>
<dbReference type="GO" id="GO:0015074">
    <property type="term" value="P:DNA integration"/>
    <property type="evidence" value="ECO:0007669"/>
    <property type="project" value="InterPro"/>
</dbReference>
<dbReference type="CDD" id="cd09279">
    <property type="entry name" value="RNase_HI_like"/>
    <property type="match status" value="1"/>
</dbReference>
<reference evidence="4 5" key="1">
    <citation type="submission" date="2020-12" db="EMBL/GenBank/DDBJ databases">
        <title>Concerted genomic and epigenomic changes stabilize Arabidopsis allopolyploids.</title>
        <authorList>
            <person name="Chen Z."/>
        </authorList>
    </citation>
    <scope>NUCLEOTIDE SEQUENCE [LARGE SCALE GENOMIC DNA]</scope>
    <source>
        <strain evidence="4">As9502</strain>
        <tissue evidence="4">Leaf</tissue>
    </source>
</reference>